<feature type="transmembrane region" description="Helical" evidence="1">
    <location>
        <begin position="12"/>
        <end position="28"/>
    </location>
</feature>
<protein>
    <submittedName>
        <fullName evidence="2">Putative membrane protein</fullName>
    </submittedName>
</protein>
<dbReference type="Pfam" id="PF09997">
    <property type="entry name" value="DUF2238"/>
    <property type="match status" value="1"/>
</dbReference>
<sequence>MKSTLPTLRESLVYAGAWMALLLASGLGPHERGTWLMEVLPAIVALPLMALTRGAFPLTRLLYALIFVHAAVLMLGGHYTYARVPLGEWMREWFGFERNHYDRIGHFMQGAVPAMVARELLLRCTPLRPGGWLFTLVTAVALAVSAIYELIEWGAAVALGAGADEFLATQGDVWDTQKDMAMAWIGAVVVQALLARRHDRELEKRRDA</sequence>
<gene>
    <name evidence="2" type="ORF">C7444_10128</name>
</gene>
<dbReference type="RefSeq" id="WP_110398802.1">
    <property type="nucleotide sequence ID" value="NZ_QJJS01000001.1"/>
</dbReference>
<proteinExistence type="predicted"/>
<feature type="transmembrane region" description="Helical" evidence="1">
    <location>
        <begin position="180"/>
        <end position="196"/>
    </location>
</feature>
<keyword evidence="1" id="KW-0472">Membrane</keyword>
<dbReference type="EMBL" id="QJJS01000001">
    <property type="protein sequence ID" value="PXW99199.1"/>
    <property type="molecule type" value="Genomic_DNA"/>
</dbReference>
<evidence type="ECO:0000256" key="1">
    <source>
        <dbReference type="SAM" id="Phobius"/>
    </source>
</evidence>
<feature type="transmembrane region" description="Helical" evidence="1">
    <location>
        <begin position="35"/>
        <end position="56"/>
    </location>
</feature>
<feature type="transmembrane region" description="Helical" evidence="1">
    <location>
        <begin position="62"/>
        <end position="81"/>
    </location>
</feature>
<feature type="transmembrane region" description="Helical" evidence="1">
    <location>
        <begin position="131"/>
        <end position="151"/>
    </location>
</feature>
<keyword evidence="1" id="KW-0812">Transmembrane</keyword>
<dbReference type="Proteomes" id="UP000247811">
    <property type="component" value="Unassembled WGS sequence"/>
</dbReference>
<organism evidence="2 3">
    <name type="scientific">Sphaerotilus hippei</name>
    <dbReference type="NCBI Taxonomy" id="744406"/>
    <lineage>
        <taxon>Bacteria</taxon>
        <taxon>Pseudomonadati</taxon>
        <taxon>Pseudomonadota</taxon>
        <taxon>Betaproteobacteria</taxon>
        <taxon>Burkholderiales</taxon>
        <taxon>Sphaerotilaceae</taxon>
        <taxon>Sphaerotilus</taxon>
    </lineage>
</organism>
<dbReference type="OrthoDB" id="9786473at2"/>
<dbReference type="InterPro" id="IPR058534">
    <property type="entry name" value="YjdF"/>
</dbReference>
<name>A0A318HDA9_9BURK</name>
<dbReference type="InterPro" id="IPR014509">
    <property type="entry name" value="YjdF-like"/>
</dbReference>
<keyword evidence="3" id="KW-1185">Reference proteome</keyword>
<evidence type="ECO:0000313" key="2">
    <source>
        <dbReference type="EMBL" id="PXW99199.1"/>
    </source>
</evidence>
<comment type="caution">
    <text evidence="2">The sequence shown here is derived from an EMBL/GenBank/DDBJ whole genome shotgun (WGS) entry which is preliminary data.</text>
</comment>
<keyword evidence="1" id="KW-1133">Transmembrane helix</keyword>
<reference evidence="2 3" key="1">
    <citation type="submission" date="2018-05" db="EMBL/GenBank/DDBJ databases">
        <title>Genomic Encyclopedia of Type Strains, Phase IV (KMG-IV): sequencing the most valuable type-strain genomes for metagenomic binning, comparative biology and taxonomic classification.</title>
        <authorList>
            <person name="Goeker M."/>
        </authorList>
    </citation>
    <scope>NUCLEOTIDE SEQUENCE [LARGE SCALE GENOMIC DNA]</scope>
    <source>
        <strain evidence="2 3">DSM 566</strain>
    </source>
</reference>
<accession>A0A318HDA9</accession>
<evidence type="ECO:0000313" key="3">
    <source>
        <dbReference type="Proteomes" id="UP000247811"/>
    </source>
</evidence>
<dbReference type="AlphaFoldDB" id="A0A318HDA9"/>
<dbReference type="PIRSF" id="PIRSF020606">
    <property type="entry name" value="UCP020606"/>
    <property type="match status" value="1"/>
</dbReference>